<dbReference type="EMBL" id="VSKM01000008">
    <property type="protein sequence ID" value="TYB73960.1"/>
    <property type="molecule type" value="Genomic_DNA"/>
</dbReference>
<keyword evidence="3" id="KW-1185">Reference proteome</keyword>
<proteinExistence type="predicted"/>
<feature type="region of interest" description="Disordered" evidence="1">
    <location>
        <begin position="135"/>
        <end position="166"/>
    </location>
</feature>
<comment type="caution">
    <text evidence="2">The sequence shown here is derived from an EMBL/GenBank/DDBJ whole genome shotgun (WGS) entry which is preliminary data.</text>
</comment>
<protein>
    <submittedName>
        <fullName evidence="2">Uncharacterized protein</fullName>
    </submittedName>
</protein>
<evidence type="ECO:0000313" key="3">
    <source>
        <dbReference type="Proteomes" id="UP000323324"/>
    </source>
</evidence>
<sequence length="166" mass="19234">MEAKRMANMVNENVFTEYKSSGTITSWKAFADLHTGMTSLAGKEYATSKKMAGNLVETINDLTLSRPDWLKTEEISEDIADLEKDYKKLMSEDNTNEDKFRRDLEEVNEQYDDLIEEVNETLERYMKISRDATEDYNDEMKDGNAKEAQEELDKGMKKMEKVANDK</sequence>
<dbReference type="RefSeq" id="WP_148370081.1">
    <property type="nucleotide sequence ID" value="NZ_VSKM01000008.1"/>
</dbReference>
<dbReference type="AlphaFoldDB" id="A0A8H2QLB3"/>
<accession>A0A8H2QLB3</accession>
<dbReference type="Proteomes" id="UP000323324">
    <property type="component" value="Unassembled WGS sequence"/>
</dbReference>
<evidence type="ECO:0000313" key="2">
    <source>
        <dbReference type="EMBL" id="TYB73960.1"/>
    </source>
</evidence>
<evidence type="ECO:0000256" key="1">
    <source>
        <dbReference type="SAM" id="MobiDB-lite"/>
    </source>
</evidence>
<gene>
    <name evidence="2" type="ORF">ES676_09460</name>
</gene>
<name>A0A8H2QLB3_9FLAO</name>
<reference evidence="2 3" key="1">
    <citation type="submission" date="2019-08" db="EMBL/GenBank/DDBJ databases">
        <title>Genomes of Antarctic Bizionia species.</title>
        <authorList>
            <person name="Bowman J.P."/>
        </authorList>
    </citation>
    <scope>NUCLEOTIDE SEQUENCE [LARGE SCALE GENOMIC DNA]</scope>
    <source>
        <strain evidence="2 3">HFD</strain>
    </source>
</reference>
<organism evidence="2 3">
    <name type="scientific">Bizionia saleffrena</name>
    <dbReference type="NCBI Taxonomy" id="291189"/>
    <lineage>
        <taxon>Bacteria</taxon>
        <taxon>Pseudomonadati</taxon>
        <taxon>Bacteroidota</taxon>
        <taxon>Flavobacteriia</taxon>
        <taxon>Flavobacteriales</taxon>
        <taxon>Flavobacteriaceae</taxon>
        <taxon>Bizionia</taxon>
    </lineage>
</organism>